<organism evidence="2 3">
    <name type="scientific">candidate division WOR-3 bacterium</name>
    <dbReference type="NCBI Taxonomy" id="2052148"/>
    <lineage>
        <taxon>Bacteria</taxon>
        <taxon>Bacteria division WOR-3</taxon>
    </lineage>
</organism>
<sequence length="254" mass="26895">MRKNALLVVFAAALLFIGTGCDTIVTLDPPTVTATAINDGGGLRLTWTAVTDAASYEITTDDSVYTTTSTSFDVTTPSVTIEVRAVNGSDKSDADEIDCEVVETASIDVYGISDTDTTHHTGFAFSSAGNIITYSLAYVNLAGLDFYADDVAYPGSMYIINPGDKGWNTKGNAVKDAGTTVYDDAVLADAPGSGYITQLAIVTGGVYYLWLDRTNDGWSAEDNFAKAKIISIAGPKVTMQVGFQKVDGLRWLAN</sequence>
<reference evidence="2" key="1">
    <citation type="submission" date="2019-03" db="EMBL/GenBank/DDBJ databases">
        <title>Lake Tanganyika Metagenome-Assembled Genomes (MAGs).</title>
        <authorList>
            <person name="Tran P."/>
        </authorList>
    </citation>
    <scope>NUCLEOTIDE SEQUENCE</scope>
    <source>
        <strain evidence="2">K_DeepCast_150m_m2_040</strain>
    </source>
</reference>
<name>A0A937XGN9_UNCW3</name>
<comment type="caution">
    <text evidence="2">The sequence shown here is derived from an EMBL/GenBank/DDBJ whole genome shotgun (WGS) entry which is preliminary data.</text>
</comment>
<dbReference type="EMBL" id="VGIR01000018">
    <property type="protein sequence ID" value="MBM3331089.1"/>
    <property type="molecule type" value="Genomic_DNA"/>
</dbReference>
<feature type="chain" id="PRO_5037551128" description="Fibronectin type-III domain-containing protein" evidence="1">
    <location>
        <begin position="23"/>
        <end position="254"/>
    </location>
</feature>
<feature type="signal peptide" evidence="1">
    <location>
        <begin position="1"/>
        <end position="22"/>
    </location>
</feature>
<dbReference type="Proteomes" id="UP000779900">
    <property type="component" value="Unassembled WGS sequence"/>
</dbReference>
<dbReference type="AlphaFoldDB" id="A0A937XGN9"/>
<proteinExistence type="predicted"/>
<evidence type="ECO:0000313" key="3">
    <source>
        <dbReference type="Proteomes" id="UP000779900"/>
    </source>
</evidence>
<keyword evidence="1" id="KW-0732">Signal</keyword>
<dbReference type="PROSITE" id="PS51257">
    <property type="entry name" value="PROKAR_LIPOPROTEIN"/>
    <property type="match status" value="1"/>
</dbReference>
<evidence type="ECO:0008006" key="4">
    <source>
        <dbReference type="Google" id="ProtNLM"/>
    </source>
</evidence>
<protein>
    <recommendedName>
        <fullName evidence="4">Fibronectin type-III domain-containing protein</fullName>
    </recommendedName>
</protein>
<evidence type="ECO:0000313" key="2">
    <source>
        <dbReference type="EMBL" id="MBM3331089.1"/>
    </source>
</evidence>
<gene>
    <name evidence="2" type="ORF">FJY68_04455</name>
</gene>
<evidence type="ECO:0000256" key="1">
    <source>
        <dbReference type="SAM" id="SignalP"/>
    </source>
</evidence>
<accession>A0A937XGN9</accession>